<keyword evidence="2" id="KW-1185">Reference proteome</keyword>
<evidence type="ECO:0000313" key="2">
    <source>
        <dbReference type="Proteomes" id="UP000614982"/>
    </source>
</evidence>
<comment type="caution">
    <text evidence="1">The sequence shown here is derived from an EMBL/GenBank/DDBJ whole genome shotgun (WGS) entry which is preliminary data.</text>
</comment>
<dbReference type="Proteomes" id="UP000614982">
    <property type="component" value="Unassembled WGS sequence"/>
</dbReference>
<protein>
    <submittedName>
        <fullName evidence="1">Uncharacterized protein</fullName>
    </submittedName>
</protein>
<sequence>MFANERSAAQLAPARASDMWSKAVLPENGDAAIRQLLSAWLGSVQRYIDMLTNDNCWWHNERANISTLAGAAWSIGWVALEEYPTRKHRPTTSHIDQPETGGRGRCDLYISNHHEDFAFEAKHAWQRLDGPDVVKVAMDAARKDALALKKGEAGRHFAATFIVPFLPKAEVQGMTEEDLRGRLKEWLDSQNTFIGDTQRNIAYAYTFPGTGTESWSNDINHFPGVVLVLEEVPVA</sequence>
<evidence type="ECO:0000313" key="1">
    <source>
        <dbReference type="EMBL" id="GFM94830.1"/>
    </source>
</evidence>
<organism evidence="1 2">
    <name type="scientific">Pseudomonas cichorii</name>
    <dbReference type="NCBI Taxonomy" id="36746"/>
    <lineage>
        <taxon>Bacteria</taxon>
        <taxon>Pseudomonadati</taxon>
        <taxon>Pseudomonadota</taxon>
        <taxon>Gammaproteobacteria</taxon>
        <taxon>Pseudomonadales</taxon>
        <taxon>Pseudomonadaceae</taxon>
        <taxon>Pseudomonas</taxon>
    </lineage>
</organism>
<accession>A0ABQ1DUY6</accession>
<proteinExistence type="predicted"/>
<name>A0ABQ1DUY6_PSECI</name>
<reference evidence="1 2" key="1">
    <citation type="submission" date="2020-05" db="EMBL/GenBank/DDBJ databases">
        <title>Genetic diversity of Pseudomonas cichorii.</title>
        <authorList>
            <person name="Tani S."/>
            <person name="Yagi H."/>
            <person name="Hashimoto S."/>
            <person name="Iiyama K."/>
            <person name="Furuya N."/>
        </authorList>
    </citation>
    <scope>NUCLEOTIDE SEQUENCE [LARGE SCALE GENOMIC DNA]</scope>
    <source>
        <strain evidence="1 2">LMG 2162</strain>
    </source>
</reference>
<dbReference type="EMBL" id="BLWA01000022">
    <property type="protein sequence ID" value="GFM94830.1"/>
    <property type="molecule type" value="Genomic_DNA"/>
</dbReference>
<gene>
    <name evidence="1" type="ORF">PSCICP_48020</name>
</gene>